<comment type="caution">
    <text evidence="2">The sequence shown here is derived from an EMBL/GenBank/DDBJ whole genome shotgun (WGS) entry which is preliminary data.</text>
</comment>
<sequence>MLFKIIAADFITISPTDYPIRTPLFTALALLLAHYSLCFLRKVNFGSTIVVNPRNILRTFSVVSGKYNLPTKLTKQGFIKSYNGPGVSAFLGLLMFAVSEFLIVILFKRIDYTFAPF</sequence>
<name>A0A1F4ZS05_9BACT</name>
<dbReference type="EMBL" id="MEXR01000036">
    <property type="protein sequence ID" value="OGD09223.1"/>
    <property type="molecule type" value="Genomic_DNA"/>
</dbReference>
<keyword evidence="1" id="KW-1133">Transmembrane helix</keyword>
<dbReference type="STRING" id="1797263.A2397_02740"/>
<feature type="transmembrane region" description="Helical" evidence="1">
    <location>
        <begin position="87"/>
        <end position="107"/>
    </location>
</feature>
<feature type="transmembrane region" description="Helical" evidence="1">
    <location>
        <begin position="20"/>
        <end position="40"/>
    </location>
</feature>
<keyword evidence="1" id="KW-0812">Transmembrane</keyword>
<gene>
    <name evidence="2" type="ORF">A2397_02740</name>
</gene>
<dbReference type="Proteomes" id="UP000176424">
    <property type="component" value="Unassembled WGS sequence"/>
</dbReference>
<keyword evidence="1" id="KW-0472">Membrane</keyword>
<reference evidence="2 3" key="1">
    <citation type="journal article" date="2016" name="Nat. Commun.">
        <title>Thousands of microbial genomes shed light on interconnected biogeochemical processes in an aquifer system.</title>
        <authorList>
            <person name="Anantharaman K."/>
            <person name="Brown C.T."/>
            <person name="Hug L.A."/>
            <person name="Sharon I."/>
            <person name="Castelle C.J."/>
            <person name="Probst A.J."/>
            <person name="Thomas B.C."/>
            <person name="Singh A."/>
            <person name="Wilkins M.J."/>
            <person name="Karaoz U."/>
            <person name="Brodie E.L."/>
            <person name="Williams K.H."/>
            <person name="Hubbard S.S."/>
            <person name="Banfield J.F."/>
        </authorList>
    </citation>
    <scope>NUCLEOTIDE SEQUENCE [LARGE SCALE GENOMIC DNA]</scope>
</reference>
<organism evidence="2 3">
    <name type="scientific">Candidatus Amesbacteria bacterium RIFOXYB1_FULL_44_23</name>
    <dbReference type="NCBI Taxonomy" id="1797263"/>
    <lineage>
        <taxon>Bacteria</taxon>
        <taxon>Candidatus Amesiibacteriota</taxon>
    </lineage>
</organism>
<evidence type="ECO:0000313" key="3">
    <source>
        <dbReference type="Proteomes" id="UP000176424"/>
    </source>
</evidence>
<protein>
    <submittedName>
        <fullName evidence="2">Uncharacterized protein</fullName>
    </submittedName>
</protein>
<evidence type="ECO:0000256" key="1">
    <source>
        <dbReference type="SAM" id="Phobius"/>
    </source>
</evidence>
<evidence type="ECO:0000313" key="2">
    <source>
        <dbReference type="EMBL" id="OGD09223.1"/>
    </source>
</evidence>
<proteinExistence type="predicted"/>
<accession>A0A1F4ZS05</accession>
<dbReference type="AlphaFoldDB" id="A0A1F4ZS05"/>